<keyword evidence="12 17" id="KW-0234">DNA repair</keyword>
<evidence type="ECO:0000256" key="15">
    <source>
        <dbReference type="ARBA" id="ARBA00023254"/>
    </source>
</evidence>
<evidence type="ECO:0000256" key="6">
    <source>
        <dbReference type="ARBA" id="ARBA00022722"/>
    </source>
</evidence>
<dbReference type="Proteomes" id="UP000481288">
    <property type="component" value="Unassembled WGS sequence"/>
</dbReference>
<feature type="compositionally biased region" description="Basic residues" evidence="20">
    <location>
        <begin position="528"/>
        <end position="540"/>
    </location>
</feature>
<dbReference type="FunFam" id="3.60.21.10:FF:000011">
    <property type="entry name" value="Double-strand break repair protein"/>
    <property type="match status" value="1"/>
</dbReference>
<evidence type="ECO:0000256" key="7">
    <source>
        <dbReference type="ARBA" id="ARBA00022723"/>
    </source>
</evidence>
<dbReference type="Pfam" id="PF00149">
    <property type="entry name" value="Metallophos"/>
    <property type="match status" value="1"/>
</dbReference>
<dbReference type="SMART" id="SM01347">
    <property type="entry name" value="Mre11_DNA_bind"/>
    <property type="match status" value="1"/>
</dbReference>
<comment type="similarity">
    <text evidence="4 17 19">Belongs to the MRE11/RAD32 family.</text>
</comment>
<feature type="compositionally biased region" description="Basic residues" evidence="20">
    <location>
        <begin position="595"/>
        <end position="606"/>
    </location>
</feature>
<dbReference type="InterPro" id="IPR003701">
    <property type="entry name" value="Mre11"/>
</dbReference>
<dbReference type="PANTHER" id="PTHR10139:SF1">
    <property type="entry name" value="DOUBLE-STRAND BREAK REPAIR PROTEIN MRE11"/>
    <property type="match status" value="1"/>
</dbReference>
<dbReference type="InterPro" id="IPR029052">
    <property type="entry name" value="Metallo-depent_PP-like"/>
</dbReference>
<dbReference type="GO" id="GO:0008296">
    <property type="term" value="F:3'-5'-DNA exonuclease activity"/>
    <property type="evidence" value="ECO:0007669"/>
    <property type="project" value="InterPro"/>
</dbReference>
<feature type="compositionally biased region" description="Acidic residues" evidence="20">
    <location>
        <begin position="629"/>
        <end position="638"/>
    </location>
</feature>
<evidence type="ECO:0000256" key="2">
    <source>
        <dbReference type="ARBA" id="ARBA00004123"/>
    </source>
</evidence>
<dbReference type="Gene3D" id="3.30.110.110">
    <property type="entry name" value="Mre11, capping domain"/>
    <property type="match status" value="1"/>
</dbReference>
<dbReference type="GO" id="GO:0000014">
    <property type="term" value="F:single-stranded DNA endodeoxyribonuclease activity"/>
    <property type="evidence" value="ECO:0007669"/>
    <property type="project" value="TreeGrafter"/>
</dbReference>
<keyword evidence="15 17" id="KW-0469">Meiosis</keyword>
<dbReference type="InterPro" id="IPR007281">
    <property type="entry name" value="Mre11_DNA-bd"/>
</dbReference>
<dbReference type="Gene3D" id="3.60.21.10">
    <property type="match status" value="1"/>
</dbReference>
<dbReference type="OrthoDB" id="30417at2759"/>
<dbReference type="GO" id="GO:0031573">
    <property type="term" value="P:mitotic intra-S DNA damage checkpoint signaling"/>
    <property type="evidence" value="ECO:0007669"/>
    <property type="project" value="TreeGrafter"/>
</dbReference>
<dbReference type="EMBL" id="QGMG01000061">
    <property type="protein sequence ID" value="TVY58050.1"/>
    <property type="molecule type" value="Genomic_DNA"/>
</dbReference>
<evidence type="ECO:0000256" key="9">
    <source>
        <dbReference type="ARBA" id="ARBA00022763"/>
    </source>
</evidence>
<evidence type="ECO:0000256" key="5">
    <source>
        <dbReference type="ARBA" id="ARBA00022454"/>
    </source>
</evidence>
<dbReference type="GO" id="GO:0000723">
    <property type="term" value="P:telomere maintenance"/>
    <property type="evidence" value="ECO:0007669"/>
    <property type="project" value="TreeGrafter"/>
</dbReference>
<feature type="domain" description="Mre11 DNA-binding" evidence="21">
    <location>
        <begin position="290"/>
        <end position="469"/>
    </location>
</feature>
<evidence type="ECO:0000256" key="1">
    <source>
        <dbReference type="ARBA" id="ARBA00001936"/>
    </source>
</evidence>
<evidence type="ECO:0000256" key="19">
    <source>
        <dbReference type="RuleBase" id="RU003447"/>
    </source>
</evidence>
<evidence type="ECO:0000256" key="20">
    <source>
        <dbReference type="SAM" id="MobiDB-lite"/>
    </source>
</evidence>
<dbReference type="GO" id="GO:0007095">
    <property type="term" value="P:mitotic G2 DNA damage checkpoint signaling"/>
    <property type="evidence" value="ECO:0007669"/>
    <property type="project" value="TreeGrafter"/>
</dbReference>
<keyword evidence="23" id="KW-1185">Reference proteome</keyword>
<comment type="subcellular location">
    <subcellularLocation>
        <location evidence="3">Chromosome</location>
    </subcellularLocation>
    <subcellularLocation>
        <location evidence="2 17">Nucleus</location>
    </subcellularLocation>
</comment>
<keyword evidence="14 17" id="KW-0539">Nucleus</keyword>
<keyword evidence="5" id="KW-0158">Chromosome</keyword>
<evidence type="ECO:0000256" key="8">
    <source>
        <dbReference type="ARBA" id="ARBA00022759"/>
    </source>
</evidence>
<feature type="compositionally biased region" description="Polar residues" evidence="20">
    <location>
        <begin position="658"/>
        <end position="676"/>
    </location>
</feature>
<keyword evidence="11 17" id="KW-0269">Exonuclease</keyword>
<evidence type="ECO:0000256" key="4">
    <source>
        <dbReference type="ARBA" id="ARBA00009028"/>
    </source>
</evidence>
<keyword evidence="10 17" id="KW-0378">Hydrolase</keyword>
<dbReference type="InterPro" id="IPR041796">
    <property type="entry name" value="Mre11_N"/>
</dbReference>
<evidence type="ECO:0000256" key="11">
    <source>
        <dbReference type="ARBA" id="ARBA00022839"/>
    </source>
</evidence>
<feature type="compositionally biased region" description="Acidic residues" evidence="20">
    <location>
        <begin position="679"/>
        <end position="690"/>
    </location>
</feature>
<dbReference type="GO" id="GO:0030145">
    <property type="term" value="F:manganese ion binding"/>
    <property type="evidence" value="ECO:0007669"/>
    <property type="project" value="UniProtKB-UniRule"/>
</dbReference>
<dbReference type="AlphaFoldDB" id="A0A7D8YXK3"/>
<evidence type="ECO:0000256" key="18">
    <source>
        <dbReference type="PIRSR" id="PIRSR000882-1"/>
    </source>
</evidence>
<dbReference type="GO" id="GO:0035861">
    <property type="term" value="C:site of double-strand break"/>
    <property type="evidence" value="ECO:0007669"/>
    <property type="project" value="TreeGrafter"/>
</dbReference>
<evidence type="ECO:0000256" key="14">
    <source>
        <dbReference type="ARBA" id="ARBA00023242"/>
    </source>
</evidence>
<gene>
    <name evidence="22" type="primary">mus-23</name>
    <name evidence="22" type="ORF">LCER1_G000434</name>
</gene>
<proteinExistence type="inferred from homology"/>
<dbReference type="GO" id="GO:0030870">
    <property type="term" value="C:Mre11 complex"/>
    <property type="evidence" value="ECO:0007669"/>
    <property type="project" value="UniProtKB-UniRule"/>
</dbReference>
<evidence type="ECO:0000313" key="23">
    <source>
        <dbReference type="Proteomes" id="UP000481288"/>
    </source>
</evidence>
<accession>A0A7D8YXK3</accession>
<dbReference type="InterPro" id="IPR038487">
    <property type="entry name" value="Mre11_capping_dom"/>
</dbReference>
<reference evidence="22 23" key="1">
    <citation type="submission" date="2018-05" db="EMBL/GenBank/DDBJ databases">
        <title>Whole genome sequencing for identification of molecular markers to develop diagnostic detection tools for the regulated plant pathogen Lachnellula willkommii.</title>
        <authorList>
            <person name="Giroux E."/>
            <person name="Bilodeau G."/>
        </authorList>
    </citation>
    <scope>NUCLEOTIDE SEQUENCE [LARGE SCALE GENOMIC DNA]</scope>
    <source>
        <strain evidence="22 23">CBS 625.97</strain>
    </source>
</reference>
<keyword evidence="9 17" id="KW-0227">DNA damage</keyword>
<keyword evidence="13 17" id="KW-0464">Manganese</keyword>
<comment type="function">
    <text evidence="17">Core component of the MRN complex, which plays a central role in double-strand break (DSB) repair, DNA recombination, maintenance of telomere integrity and meiosis. The MRN complex is involved in the repair of DNA double-strand breaks (DSBs) via homologous recombination (HR), an error-free mechanism which primarily occurs during S and G2 phases. The complex (1) mediates the end resection of damaged DNA, which generates proper single-stranded DNA, a key initial steps in HR, and is (2) required for the recruitment of other repair factors and efficient activation of ATM and ATR upon DNA damage. Within the MRN complex, MRE11 possesses both single-strand endonuclease activity and double-strand-specific 3'-5' exonuclease activity. MRE11 first endonucleolytically cleaves the 5' strand at DNA DSB ends to prevent non-homologous end joining (NHEJ) and licence HR. It then generates a single-stranded DNA gap via 3' to 5' exonucleolytic degradation, which is required for single-strand invasion and recombination.</text>
</comment>
<dbReference type="GO" id="GO:0097552">
    <property type="term" value="P:mitochondrial double-strand break repair via homologous recombination"/>
    <property type="evidence" value="ECO:0007669"/>
    <property type="project" value="TreeGrafter"/>
</dbReference>
<evidence type="ECO:0000256" key="17">
    <source>
        <dbReference type="PIRNR" id="PIRNR000882"/>
    </source>
</evidence>
<dbReference type="GO" id="GO:0000724">
    <property type="term" value="P:double-strand break repair via homologous recombination"/>
    <property type="evidence" value="ECO:0007669"/>
    <property type="project" value="TreeGrafter"/>
</dbReference>
<comment type="cofactor">
    <cofactor evidence="1 17">
        <name>Mn(2+)</name>
        <dbReference type="ChEBI" id="CHEBI:29035"/>
    </cofactor>
</comment>
<evidence type="ECO:0000256" key="3">
    <source>
        <dbReference type="ARBA" id="ARBA00004286"/>
    </source>
</evidence>
<organism evidence="22 23">
    <name type="scientific">Lachnellula cervina</name>
    <dbReference type="NCBI Taxonomy" id="1316786"/>
    <lineage>
        <taxon>Eukaryota</taxon>
        <taxon>Fungi</taxon>
        <taxon>Dikarya</taxon>
        <taxon>Ascomycota</taxon>
        <taxon>Pezizomycotina</taxon>
        <taxon>Leotiomycetes</taxon>
        <taxon>Helotiales</taxon>
        <taxon>Lachnaceae</taxon>
        <taxon>Lachnellula</taxon>
    </lineage>
</organism>
<dbReference type="GO" id="GO:0042138">
    <property type="term" value="P:meiotic DNA double-strand break formation"/>
    <property type="evidence" value="ECO:0007669"/>
    <property type="project" value="TreeGrafter"/>
</dbReference>
<feature type="region of interest" description="Disordered" evidence="20">
    <location>
        <begin position="519"/>
        <end position="700"/>
    </location>
</feature>
<feature type="compositionally biased region" description="Low complexity" evidence="20">
    <location>
        <begin position="607"/>
        <end position="619"/>
    </location>
</feature>
<evidence type="ECO:0000259" key="21">
    <source>
        <dbReference type="SMART" id="SM01347"/>
    </source>
</evidence>
<comment type="subunit">
    <text evidence="16">Component of the MRN complex composed of two heterodimers RAD50 and MRE11 associated with a single NBS1.</text>
</comment>
<dbReference type="PANTHER" id="PTHR10139">
    <property type="entry name" value="DOUBLE-STRAND BREAK REPAIR PROTEIN MRE11"/>
    <property type="match status" value="1"/>
</dbReference>
<comment type="caution">
    <text evidence="22">The sequence shown here is derived from an EMBL/GenBank/DDBJ whole genome shotgun (WGS) entry which is preliminary data.</text>
</comment>
<dbReference type="SUPFAM" id="SSF56300">
    <property type="entry name" value="Metallo-dependent phosphatases"/>
    <property type="match status" value="1"/>
</dbReference>
<dbReference type="CDD" id="cd00840">
    <property type="entry name" value="MPP_Mre11_N"/>
    <property type="match status" value="1"/>
</dbReference>
<evidence type="ECO:0000256" key="13">
    <source>
        <dbReference type="ARBA" id="ARBA00023211"/>
    </source>
</evidence>
<dbReference type="InterPro" id="IPR004843">
    <property type="entry name" value="Calcineurin-like_PHP"/>
</dbReference>
<sequence>MPPLRDADTIRILIATDSHVGYCERDPIRKDDSSRAFNEVMELAKSEDVDMVLLAGDLFHDNKPSRKSMYQVMRSLRKNCLGDKPCELEFLSDASTVFEGAFNNVNYEDPDINVAIPVFSIHGNHDDPTGDGHYCSLDLLQASGLVNYFGRIPETDKIEVKPVLLQKGNTKLALFGLSSVRDERLFRTFRDGKVKFFRPRMQQDDWFNLMAVHQNHTAHNETGYLPENVLPDYMDLVIWGHEHECLIDPRLNPETMFHVMQPGSSVATSLIPAEAVPKHVAIVEVNGKNFEMKKHRLKTVRPFIYREIVLANEARFKKLAKEKDNRTLLTAELMTVVDELIEEAKAEWLESQGDGAEEVNEEDIPRPLIRLKVEATAPEGGKFDTENPQRFSNRFSDRVANVNDVVTFYKKKVATRRNKNDTDMPEESVLAAMAGIDNMKVEKFVREYLAAQSLKVLPQALFGDAIKQFVDKQDHRALDYFVRDSLAGQMKELMSRGADEEEDMDGIMEEHRVKMDDAFKAAGGVSTKPKKPRGKLLPRRRSWDSDVDGEWGDNASAYGSLDEDDIRAKPVSRRGKAAVKGSDDDASVVSAPATKSRKAPAKKAPAKSRAPAKAPAKATGRGKKKVAEPSDDEDDDLVMMDAPPPPKPQPKRAAATKGRQSTINFTQSQPKTSTARELSDDEISDEDDAFEPAASSSRRR</sequence>
<protein>
    <recommendedName>
        <fullName evidence="17">Double-strand break repair protein</fullName>
    </recommendedName>
</protein>
<dbReference type="NCBIfam" id="TIGR00583">
    <property type="entry name" value="mre11"/>
    <property type="match status" value="1"/>
</dbReference>
<evidence type="ECO:0000256" key="10">
    <source>
        <dbReference type="ARBA" id="ARBA00022801"/>
    </source>
</evidence>
<name>A0A7D8YXK3_9HELO</name>
<keyword evidence="8 17" id="KW-0255">Endonuclease</keyword>
<keyword evidence="6 17" id="KW-0540">Nuclease</keyword>
<evidence type="ECO:0000256" key="16">
    <source>
        <dbReference type="ARBA" id="ARBA00064981"/>
    </source>
</evidence>
<dbReference type="GO" id="GO:0006303">
    <property type="term" value="P:double-strand break repair via nonhomologous end joining"/>
    <property type="evidence" value="ECO:0007669"/>
    <property type="project" value="TreeGrafter"/>
</dbReference>
<keyword evidence="7" id="KW-0479">Metal-binding</keyword>
<feature type="active site" description="Proton donor" evidence="18">
    <location>
        <position position="125"/>
    </location>
</feature>
<dbReference type="PIRSF" id="PIRSF000882">
    <property type="entry name" value="DSB_repair_MRE11"/>
    <property type="match status" value="1"/>
</dbReference>
<dbReference type="Pfam" id="PF04152">
    <property type="entry name" value="Mre11_DNA_bind"/>
    <property type="match status" value="1"/>
</dbReference>
<evidence type="ECO:0000256" key="12">
    <source>
        <dbReference type="ARBA" id="ARBA00023204"/>
    </source>
</evidence>
<evidence type="ECO:0000313" key="22">
    <source>
        <dbReference type="EMBL" id="TVY58050.1"/>
    </source>
</evidence>